<dbReference type="PANTHER" id="PTHR44942">
    <property type="entry name" value="METHYLTRANSF_11 DOMAIN-CONTAINING PROTEIN"/>
    <property type="match status" value="1"/>
</dbReference>
<dbReference type="AlphaFoldDB" id="A0A6B8VN37"/>
<protein>
    <submittedName>
        <fullName evidence="6">Methyltransferase YcgJ</fullName>
        <ecNumber evidence="6">2.1.1.-</ecNumber>
    </submittedName>
</protein>
<keyword evidence="7" id="KW-1185">Reference proteome</keyword>
<dbReference type="Gene3D" id="3.40.50.150">
    <property type="entry name" value="Vaccinia Virus protein VP39"/>
    <property type="match status" value="1"/>
</dbReference>
<name>A0A6B8VN37_9CORY</name>
<dbReference type="KEGG" id="ccoe:CETAM_06380"/>
<evidence type="ECO:0000256" key="3">
    <source>
        <dbReference type="ARBA" id="ARBA00022679"/>
    </source>
</evidence>
<sequence length="271" mass="30401">MMIKHTTGNFVPVPRDSLSRPASAKDAPEFLDDAHRYRSASAFRTGADTYDNVRPGYPADVVDLVAGHHTVLDVGAGTGKLTAQLIGAGHDVLASDPSADMVRVLSRLGIPVWRATAEATSLADAAVDAVTCAQTWHWVDARTACAELDRVVRPEGRVVLVWNNLDVSHPWILRLARIMHSGDIQRPGFLPEVHPPWRISSELRTGWVQHLRTGDVHRLMQTRSYWLRSPENIRERMTRNLDWYLFDRLGFQEGQLLPIPYRTDAFVLSRA</sequence>
<evidence type="ECO:0000313" key="6">
    <source>
        <dbReference type="EMBL" id="QGU04539.1"/>
    </source>
</evidence>
<evidence type="ECO:0000313" key="7">
    <source>
        <dbReference type="Proteomes" id="UP000425178"/>
    </source>
</evidence>
<evidence type="ECO:0000259" key="5">
    <source>
        <dbReference type="Pfam" id="PF08241"/>
    </source>
</evidence>
<dbReference type="EMBL" id="CP046453">
    <property type="protein sequence ID" value="QGU04539.1"/>
    <property type="molecule type" value="Genomic_DNA"/>
</dbReference>
<proteinExistence type="inferred from homology"/>
<dbReference type="InterPro" id="IPR029063">
    <property type="entry name" value="SAM-dependent_MTases_sf"/>
</dbReference>
<dbReference type="GO" id="GO:0008757">
    <property type="term" value="F:S-adenosylmethionine-dependent methyltransferase activity"/>
    <property type="evidence" value="ECO:0007669"/>
    <property type="project" value="InterPro"/>
</dbReference>
<comment type="similarity">
    <text evidence="1">Belongs to the methyltransferase superfamily.</text>
</comment>
<feature type="region of interest" description="Disordered" evidence="4">
    <location>
        <begin position="1"/>
        <end position="25"/>
    </location>
</feature>
<gene>
    <name evidence="6" type="primary">ycgJ</name>
    <name evidence="6" type="ORF">CETAM_06380</name>
</gene>
<organism evidence="6 7">
    <name type="scientific">Corynebacterium comes</name>
    <dbReference type="NCBI Taxonomy" id="2675218"/>
    <lineage>
        <taxon>Bacteria</taxon>
        <taxon>Bacillati</taxon>
        <taxon>Actinomycetota</taxon>
        <taxon>Actinomycetes</taxon>
        <taxon>Mycobacteriales</taxon>
        <taxon>Corynebacteriaceae</taxon>
        <taxon>Corynebacterium</taxon>
    </lineage>
</organism>
<dbReference type="CDD" id="cd02440">
    <property type="entry name" value="AdoMet_MTases"/>
    <property type="match status" value="1"/>
</dbReference>
<accession>A0A6B8VN37</accession>
<dbReference type="InterPro" id="IPR051052">
    <property type="entry name" value="Diverse_substrate_MTase"/>
</dbReference>
<reference evidence="6 7" key="1">
    <citation type="journal article" date="2021" name="Int. J. Syst. Evol. Microbiol.">
        <title>Classification of three corynebacterial strains isolated from a small paddock in North Rhine-Westphalia: proposal of &lt;i&gt;Corynebacterium kalinowskii&lt;/i&gt; sp. nov., &lt;i&gt;Corynebacterium comes&lt;/i&gt; sp. nov. and &lt;i&gt;Corynebacterium occultum&lt;/i&gt; sp. nov.</title>
        <authorList>
            <person name="Schaffert L."/>
            <person name="Ruwe M."/>
            <person name="Milse J."/>
            <person name="Hanuschka K."/>
            <person name="Ortseifen V."/>
            <person name="Droste J."/>
            <person name="Brandt D."/>
            <person name="Schl L."/>
            <person name="Kutter Y."/>
            <person name="Vinke S."/>
            <person name="Vieh P."/>
            <person name="Jacob L."/>
            <person name="L N.C."/>
            <person name="Schulte-Berndt E."/>
            <person name="Hain C."/>
            <person name="Linder M."/>
            <person name="Schmidt P."/>
            <person name="Wollenschl L."/>
            <person name="Luttermann T."/>
            <person name="Thieme E."/>
            <person name="Hassa J."/>
            <person name="Haak M."/>
            <person name="Wittchen M."/>
            <person name="Mentz A."/>
            <person name="Persicke M."/>
            <person name="Busche T."/>
            <person name="R C."/>
        </authorList>
    </citation>
    <scope>NUCLEOTIDE SEQUENCE [LARGE SCALE GENOMIC DNA]</scope>
    <source>
        <strain evidence="6 7">2019</strain>
    </source>
</reference>
<feature type="domain" description="Methyltransferase type 11" evidence="5">
    <location>
        <begin position="72"/>
        <end position="160"/>
    </location>
</feature>
<dbReference type="GO" id="GO:0032259">
    <property type="term" value="P:methylation"/>
    <property type="evidence" value="ECO:0007669"/>
    <property type="project" value="UniProtKB-KW"/>
</dbReference>
<dbReference type="PANTHER" id="PTHR44942:SF4">
    <property type="entry name" value="METHYLTRANSFERASE TYPE 11 DOMAIN-CONTAINING PROTEIN"/>
    <property type="match status" value="1"/>
</dbReference>
<dbReference type="Pfam" id="PF08241">
    <property type="entry name" value="Methyltransf_11"/>
    <property type="match status" value="1"/>
</dbReference>
<dbReference type="Proteomes" id="UP000425178">
    <property type="component" value="Chromosome"/>
</dbReference>
<keyword evidence="2 6" id="KW-0489">Methyltransferase</keyword>
<dbReference type="SUPFAM" id="SSF53335">
    <property type="entry name" value="S-adenosyl-L-methionine-dependent methyltransferases"/>
    <property type="match status" value="1"/>
</dbReference>
<keyword evidence="3 6" id="KW-0808">Transferase</keyword>
<evidence type="ECO:0000256" key="1">
    <source>
        <dbReference type="ARBA" id="ARBA00008361"/>
    </source>
</evidence>
<evidence type="ECO:0000256" key="2">
    <source>
        <dbReference type="ARBA" id="ARBA00022603"/>
    </source>
</evidence>
<dbReference type="EC" id="2.1.1.-" evidence="6"/>
<dbReference type="InterPro" id="IPR013216">
    <property type="entry name" value="Methyltransf_11"/>
</dbReference>
<evidence type="ECO:0000256" key="4">
    <source>
        <dbReference type="SAM" id="MobiDB-lite"/>
    </source>
</evidence>